<proteinExistence type="predicted"/>
<feature type="compositionally biased region" description="Basic and acidic residues" evidence="1">
    <location>
        <begin position="235"/>
        <end position="251"/>
    </location>
</feature>
<organism evidence="2 3">
    <name type="scientific">Cloeon dipterum</name>
    <dbReference type="NCBI Taxonomy" id="197152"/>
    <lineage>
        <taxon>Eukaryota</taxon>
        <taxon>Metazoa</taxon>
        <taxon>Ecdysozoa</taxon>
        <taxon>Arthropoda</taxon>
        <taxon>Hexapoda</taxon>
        <taxon>Insecta</taxon>
        <taxon>Pterygota</taxon>
        <taxon>Palaeoptera</taxon>
        <taxon>Ephemeroptera</taxon>
        <taxon>Pisciforma</taxon>
        <taxon>Baetidae</taxon>
        <taxon>Cloeon</taxon>
    </lineage>
</organism>
<dbReference type="InterPro" id="IPR016024">
    <property type="entry name" value="ARM-type_fold"/>
</dbReference>
<dbReference type="SUPFAM" id="SSF48371">
    <property type="entry name" value="ARM repeat"/>
    <property type="match status" value="1"/>
</dbReference>
<accession>A0A8S1CXZ4</accession>
<dbReference type="Gene3D" id="1.25.40.180">
    <property type="match status" value="1"/>
</dbReference>
<dbReference type="GO" id="GO:0005829">
    <property type="term" value="C:cytosol"/>
    <property type="evidence" value="ECO:0007669"/>
    <property type="project" value="TreeGrafter"/>
</dbReference>
<dbReference type="EMBL" id="CADEPI010000050">
    <property type="protein sequence ID" value="CAB3370200.1"/>
    <property type="molecule type" value="Genomic_DNA"/>
</dbReference>
<dbReference type="GO" id="GO:0006446">
    <property type="term" value="P:regulation of translational initiation"/>
    <property type="evidence" value="ECO:0007669"/>
    <property type="project" value="TreeGrafter"/>
</dbReference>
<reference evidence="2 3" key="1">
    <citation type="submission" date="2020-04" db="EMBL/GenBank/DDBJ databases">
        <authorList>
            <person name="Alioto T."/>
            <person name="Alioto T."/>
            <person name="Gomez Garrido J."/>
        </authorList>
    </citation>
    <scope>NUCLEOTIDE SEQUENCE [LARGE SCALE GENOMIC DNA]</scope>
</reference>
<evidence type="ECO:0000256" key="1">
    <source>
        <dbReference type="SAM" id="MobiDB-lite"/>
    </source>
</evidence>
<gene>
    <name evidence="2" type="ORF">CLODIP_2_CD12150</name>
</gene>
<dbReference type="GO" id="GO:0008494">
    <property type="term" value="F:translation activator activity"/>
    <property type="evidence" value="ECO:0007669"/>
    <property type="project" value="TreeGrafter"/>
</dbReference>
<dbReference type="InterPro" id="IPR051367">
    <property type="entry name" value="mRNA_TranslReg/HistoneTransl"/>
</dbReference>
<evidence type="ECO:0000313" key="3">
    <source>
        <dbReference type="Proteomes" id="UP000494165"/>
    </source>
</evidence>
<protein>
    <submittedName>
        <fullName evidence="2">Uncharacterized protein</fullName>
    </submittedName>
</protein>
<dbReference type="PANTHER" id="PTHR23254:SF18">
    <property type="entry name" value="RE28271P"/>
    <property type="match status" value="1"/>
</dbReference>
<dbReference type="OrthoDB" id="6484979at2759"/>
<feature type="compositionally biased region" description="Basic and acidic residues" evidence="1">
    <location>
        <begin position="264"/>
        <end position="273"/>
    </location>
</feature>
<feature type="region of interest" description="Disordered" evidence="1">
    <location>
        <begin position="213"/>
        <end position="273"/>
    </location>
</feature>
<feature type="compositionally biased region" description="Low complexity" evidence="1">
    <location>
        <begin position="214"/>
        <end position="229"/>
    </location>
</feature>
<dbReference type="AlphaFoldDB" id="A0A8S1CXZ4"/>
<dbReference type="PANTHER" id="PTHR23254">
    <property type="entry name" value="EIF4G DOMAIN PROTEIN"/>
    <property type="match status" value="1"/>
</dbReference>
<keyword evidence="3" id="KW-1185">Reference proteome</keyword>
<sequence length="273" mass="30413">MHGLMWMYIYQLDRLVIRALHDRSLDNRHFGVRAARLCAALYMFETEGVSLRRILLETLQADFERREELRAEGLESLTNAIELVGHALNSIMLPNGSRVKILAYALLDYLFELLEDTNENSLRAFTIQLAVSGAVLGEMLADKVDEVLMKVRERLAKAAFKRESSAYWLLLAIDLAQNKYAPLAEPIATFYASRLGGKNQVSQLAAASVAMTPSSTTSSSSQSSHKSSSSGGGGGKKDIGKDYWQHDDRLLNNKPPQGRPLHGRNKDKSDSWN</sequence>
<name>A0A8S1CXZ4_9INSE</name>
<dbReference type="Proteomes" id="UP000494165">
    <property type="component" value="Unassembled WGS sequence"/>
</dbReference>
<evidence type="ECO:0000313" key="2">
    <source>
        <dbReference type="EMBL" id="CAB3370200.1"/>
    </source>
</evidence>
<comment type="caution">
    <text evidence="2">The sequence shown here is derived from an EMBL/GenBank/DDBJ whole genome shotgun (WGS) entry which is preliminary data.</text>
</comment>